<dbReference type="InterPro" id="IPR013083">
    <property type="entry name" value="Znf_RING/FYVE/PHD"/>
</dbReference>
<evidence type="ECO:0000256" key="3">
    <source>
        <dbReference type="PROSITE-ProRule" id="PRU00175"/>
    </source>
</evidence>
<keyword evidence="1 3" id="KW-0479">Metal-binding</keyword>
<dbReference type="GO" id="GO:0031297">
    <property type="term" value="P:replication fork processing"/>
    <property type="evidence" value="ECO:0007669"/>
    <property type="project" value="TreeGrafter"/>
</dbReference>
<dbReference type="Gene3D" id="3.30.40.10">
    <property type="entry name" value="Zinc/RING finger domain, C3HC4 (zinc finger)"/>
    <property type="match status" value="1"/>
</dbReference>
<proteinExistence type="predicted"/>
<feature type="domain" description="RING-type" evidence="4">
    <location>
        <begin position="26"/>
        <end position="67"/>
    </location>
</feature>
<dbReference type="GO" id="GO:0016567">
    <property type="term" value="P:protein ubiquitination"/>
    <property type="evidence" value="ECO:0007669"/>
    <property type="project" value="TreeGrafter"/>
</dbReference>
<evidence type="ECO:0000313" key="5">
    <source>
        <dbReference type="Proteomes" id="UP000887578"/>
    </source>
</evidence>
<dbReference type="SMART" id="SM00184">
    <property type="entry name" value="RING"/>
    <property type="match status" value="1"/>
</dbReference>
<dbReference type="AlphaFoldDB" id="A0A914QX09"/>
<dbReference type="PANTHER" id="PTHR46569">
    <property type="entry name" value="E3 UBIQUITIN-PROTEIN LIGASE TRAIP"/>
    <property type="match status" value="1"/>
</dbReference>
<dbReference type="InterPro" id="IPR001841">
    <property type="entry name" value="Znf_RING"/>
</dbReference>
<dbReference type="Proteomes" id="UP000887578">
    <property type="component" value="Unplaced"/>
</dbReference>
<dbReference type="GO" id="GO:0008270">
    <property type="term" value="F:zinc ion binding"/>
    <property type="evidence" value="ECO:0007669"/>
    <property type="project" value="UniProtKB-KW"/>
</dbReference>
<dbReference type="Pfam" id="PF13639">
    <property type="entry name" value="zf-RING_2"/>
    <property type="match status" value="1"/>
</dbReference>
<dbReference type="PANTHER" id="PTHR46569:SF1">
    <property type="entry name" value="E3 UBIQUITIN-PROTEIN LIGASE RFWD3-RELATED"/>
    <property type="match status" value="1"/>
</dbReference>
<dbReference type="SUPFAM" id="SSF57850">
    <property type="entry name" value="RING/U-box"/>
    <property type="match status" value="1"/>
</dbReference>
<protein>
    <submittedName>
        <fullName evidence="6">RING-type domain-containing protein</fullName>
    </submittedName>
</protein>
<accession>A0A914QX09</accession>
<dbReference type="GO" id="GO:0061630">
    <property type="term" value="F:ubiquitin protein ligase activity"/>
    <property type="evidence" value="ECO:0007669"/>
    <property type="project" value="TreeGrafter"/>
</dbReference>
<dbReference type="InterPro" id="IPR052639">
    <property type="entry name" value="TRAIP_ubiq-protein_ligase"/>
</dbReference>
<evidence type="ECO:0000256" key="1">
    <source>
        <dbReference type="ARBA" id="ARBA00022771"/>
    </source>
</evidence>
<evidence type="ECO:0000259" key="4">
    <source>
        <dbReference type="PROSITE" id="PS50089"/>
    </source>
</evidence>
<dbReference type="PROSITE" id="PS50089">
    <property type="entry name" value="ZF_RING_2"/>
    <property type="match status" value="1"/>
</dbReference>
<keyword evidence="1 3" id="KW-0863">Zinc-finger</keyword>
<evidence type="ECO:0000313" key="6">
    <source>
        <dbReference type="WBParaSite" id="PDA_v2.g8618.t1"/>
    </source>
</evidence>
<reference evidence="6" key="1">
    <citation type="submission" date="2022-11" db="UniProtKB">
        <authorList>
            <consortium name="WormBaseParasite"/>
        </authorList>
    </citation>
    <scope>IDENTIFICATION</scope>
</reference>
<dbReference type="WBParaSite" id="PDA_v2.g8618.t1">
    <property type="protein sequence ID" value="PDA_v2.g8618.t1"/>
    <property type="gene ID" value="PDA_v2.g8618"/>
</dbReference>
<dbReference type="GO" id="GO:0005634">
    <property type="term" value="C:nucleus"/>
    <property type="evidence" value="ECO:0007669"/>
    <property type="project" value="TreeGrafter"/>
</dbReference>
<evidence type="ECO:0000256" key="2">
    <source>
        <dbReference type="ARBA" id="ARBA00022833"/>
    </source>
</evidence>
<keyword evidence="2" id="KW-0862">Zinc</keyword>
<sequence length="107" mass="12321">MSSLRFFSSPKKCFSAISSSSPIGQCIICYSPLTQSNTYAITKCGHTFHKRCIMRWLKVSENCPTCRVDAVKYDIIKLYIQELNFDDTFATNESVKKVIAFFNVFYF</sequence>
<organism evidence="5 6">
    <name type="scientific">Panagrolaimus davidi</name>
    <dbReference type="NCBI Taxonomy" id="227884"/>
    <lineage>
        <taxon>Eukaryota</taxon>
        <taxon>Metazoa</taxon>
        <taxon>Ecdysozoa</taxon>
        <taxon>Nematoda</taxon>
        <taxon>Chromadorea</taxon>
        <taxon>Rhabditida</taxon>
        <taxon>Tylenchina</taxon>
        <taxon>Panagrolaimomorpha</taxon>
        <taxon>Panagrolaimoidea</taxon>
        <taxon>Panagrolaimidae</taxon>
        <taxon>Panagrolaimus</taxon>
    </lineage>
</organism>
<name>A0A914QX09_9BILA</name>
<keyword evidence="5" id="KW-1185">Reference proteome</keyword>
<dbReference type="GO" id="GO:0090734">
    <property type="term" value="C:site of DNA damage"/>
    <property type="evidence" value="ECO:0007669"/>
    <property type="project" value="TreeGrafter"/>
</dbReference>